<evidence type="ECO:0000259" key="5">
    <source>
        <dbReference type="Pfam" id="PF00149"/>
    </source>
</evidence>
<keyword evidence="3" id="KW-0408">Iron</keyword>
<dbReference type="InterPro" id="IPR050884">
    <property type="entry name" value="CNP_phosphodiesterase-III"/>
</dbReference>
<sequence>MDDAITLAHLSDAHIAPVPAIGLRHLNLKRGLGYLNWRRNRQGTHRRDALDAIVADMQAQNPDHIAITGDLINLGLPGEYAAAHDWLQSIGTPERVSLVPGNHDIYTTLRNDAGVARWADYMASDVWGKAFAPDVAQCDRVTHRTTREDAPSLLFPFVRRVGPVALIGLNSAVETPPFVAAGELGGRQREALETLLPKLGAEGLIRVVLIHHPPLSQLAPPRRGLRDAPELSRILARHGAELVLHGHNHVDSEVLLPSFEPELGGVPVLGVGSSSMAHAHKNEPPGRYNLVRIGRDEDGRARIAYTTRGLDEGGRVVPIAHREIASG</sequence>
<dbReference type="GO" id="GO:0046872">
    <property type="term" value="F:metal ion binding"/>
    <property type="evidence" value="ECO:0007669"/>
    <property type="project" value="UniProtKB-KW"/>
</dbReference>
<evidence type="ECO:0000256" key="3">
    <source>
        <dbReference type="ARBA" id="ARBA00023004"/>
    </source>
</evidence>
<dbReference type="RefSeq" id="WP_068460376.1">
    <property type="nucleotide sequence ID" value="NZ_LMTR01000033.1"/>
</dbReference>
<dbReference type="PANTHER" id="PTHR42988">
    <property type="entry name" value="PHOSPHOHYDROLASE"/>
    <property type="match status" value="1"/>
</dbReference>
<feature type="domain" description="Calcineurin-like phosphoesterase" evidence="5">
    <location>
        <begin position="6"/>
        <end position="250"/>
    </location>
</feature>
<proteinExistence type="inferred from homology"/>
<evidence type="ECO:0000256" key="2">
    <source>
        <dbReference type="ARBA" id="ARBA00022801"/>
    </source>
</evidence>
<gene>
    <name evidence="6" type="ORF">APY04_1062</name>
</gene>
<evidence type="ECO:0000313" key="6">
    <source>
        <dbReference type="EMBL" id="KWT70237.1"/>
    </source>
</evidence>
<keyword evidence="1" id="KW-0479">Metal-binding</keyword>
<dbReference type="Pfam" id="PF00149">
    <property type="entry name" value="Metallophos"/>
    <property type="match status" value="1"/>
</dbReference>
<evidence type="ECO:0000256" key="4">
    <source>
        <dbReference type="ARBA" id="ARBA00025742"/>
    </source>
</evidence>
<accession>A0A109BK01</accession>
<dbReference type="OrthoDB" id="9794568at2"/>
<dbReference type="PATRIC" id="fig|121290.4.peg.2262"/>
<protein>
    <submittedName>
        <fullName evidence="6">Putative phosphohydrolase Icc family</fullName>
    </submittedName>
</protein>
<dbReference type="Proteomes" id="UP000059074">
    <property type="component" value="Unassembled WGS sequence"/>
</dbReference>
<reference evidence="6 7" key="1">
    <citation type="submission" date="2015-10" db="EMBL/GenBank/DDBJ databases">
        <title>Transcriptomic analysis of a linuron degrading triple-species bacterial consortium.</title>
        <authorList>
            <person name="Albers P."/>
        </authorList>
    </citation>
    <scope>NUCLEOTIDE SEQUENCE [LARGE SCALE GENOMIC DNA]</scope>
    <source>
        <strain evidence="6 7">WDL6</strain>
    </source>
</reference>
<keyword evidence="7" id="KW-1185">Reference proteome</keyword>
<name>A0A109BK01_HYPSL</name>
<evidence type="ECO:0000256" key="1">
    <source>
        <dbReference type="ARBA" id="ARBA00022723"/>
    </source>
</evidence>
<dbReference type="EMBL" id="LMTR01000033">
    <property type="protein sequence ID" value="KWT70237.1"/>
    <property type="molecule type" value="Genomic_DNA"/>
</dbReference>
<dbReference type="AlphaFoldDB" id="A0A109BK01"/>
<dbReference type="SUPFAM" id="SSF56300">
    <property type="entry name" value="Metallo-dependent phosphatases"/>
    <property type="match status" value="1"/>
</dbReference>
<evidence type="ECO:0000313" key="7">
    <source>
        <dbReference type="Proteomes" id="UP000059074"/>
    </source>
</evidence>
<dbReference type="InterPro" id="IPR029052">
    <property type="entry name" value="Metallo-depent_PP-like"/>
</dbReference>
<comment type="similarity">
    <text evidence="4">Belongs to the cyclic nucleotide phosphodiesterase class-III family.</text>
</comment>
<dbReference type="GO" id="GO:0016787">
    <property type="term" value="F:hydrolase activity"/>
    <property type="evidence" value="ECO:0007669"/>
    <property type="project" value="UniProtKB-KW"/>
</dbReference>
<comment type="caution">
    <text evidence="6">The sequence shown here is derived from an EMBL/GenBank/DDBJ whole genome shotgun (WGS) entry which is preliminary data.</text>
</comment>
<dbReference type="STRING" id="121290.APY04_1062"/>
<dbReference type="Gene3D" id="3.60.21.10">
    <property type="match status" value="1"/>
</dbReference>
<keyword evidence="2 6" id="KW-0378">Hydrolase</keyword>
<organism evidence="6 7">
    <name type="scientific">Hyphomicrobium sulfonivorans</name>
    <dbReference type="NCBI Taxonomy" id="121290"/>
    <lineage>
        <taxon>Bacteria</taxon>
        <taxon>Pseudomonadati</taxon>
        <taxon>Pseudomonadota</taxon>
        <taxon>Alphaproteobacteria</taxon>
        <taxon>Hyphomicrobiales</taxon>
        <taxon>Hyphomicrobiaceae</taxon>
        <taxon>Hyphomicrobium</taxon>
    </lineage>
</organism>
<dbReference type="PANTHER" id="PTHR42988:SF2">
    <property type="entry name" value="CYCLIC NUCLEOTIDE PHOSPHODIESTERASE CBUA0032-RELATED"/>
    <property type="match status" value="1"/>
</dbReference>
<dbReference type="InterPro" id="IPR004843">
    <property type="entry name" value="Calcineurin-like_PHP"/>
</dbReference>